<evidence type="ECO:0000256" key="5">
    <source>
        <dbReference type="ARBA" id="ARBA00023136"/>
    </source>
</evidence>
<accession>A0A1H7YX24</accession>
<evidence type="ECO:0000313" key="7">
    <source>
        <dbReference type="Proteomes" id="UP000199421"/>
    </source>
</evidence>
<name>A0A1H7YX24_OLID1</name>
<dbReference type="STRING" id="407022.SAMN05661044_05371"/>
<keyword evidence="7" id="KW-1185">Reference proteome</keyword>
<evidence type="ECO:0000256" key="2">
    <source>
        <dbReference type="ARBA" id="ARBA00022519"/>
    </source>
</evidence>
<reference evidence="7" key="1">
    <citation type="submission" date="2016-10" db="EMBL/GenBank/DDBJ databases">
        <authorList>
            <person name="Varghese N."/>
            <person name="Submissions S."/>
        </authorList>
    </citation>
    <scope>NUCLEOTIDE SEQUENCE [LARGE SCALE GENOMIC DNA]</scope>
    <source>
        <strain evidence="7">DSM 18733</strain>
    </source>
</reference>
<dbReference type="EMBL" id="FOAF01000014">
    <property type="protein sequence ID" value="SEM50706.1"/>
    <property type="molecule type" value="Genomic_DNA"/>
</dbReference>
<gene>
    <name evidence="6" type="ORF">SAMN05661044_05371</name>
</gene>
<evidence type="ECO:0000256" key="3">
    <source>
        <dbReference type="ARBA" id="ARBA00022676"/>
    </source>
</evidence>
<dbReference type="AlphaFoldDB" id="A0A1H7YX24"/>
<dbReference type="Pfam" id="PF07429">
    <property type="entry name" value="Glyco_transf_56"/>
    <property type="match status" value="1"/>
</dbReference>
<keyword evidence="4 6" id="KW-0808">Transferase</keyword>
<dbReference type="Proteomes" id="UP000199421">
    <property type="component" value="Unassembled WGS sequence"/>
</dbReference>
<protein>
    <submittedName>
        <fullName evidence="6">4-alpha-L-fucosyltransferase glycosyl transferase group 56</fullName>
    </submittedName>
</protein>
<organism evidence="6 7">
    <name type="scientific">Olivibacter domesticus</name>
    <name type="common">Pseudosphingobacterium domesticum</name>
    <dbReference type="NCBI Taxonomy" id="407022"/>
    <lineage>
        <taxon>Bacteria</taxon>
        <taxon>Pseudomonadati</taxon>
        <taxon>Bacteroidota</taxon>
        <taxon>Sphingobacteriia</taxon>
        <taxon>Sphingobacteriales</taxon>
        <taxon>Sphingobacteriaceae</taxon>
        <taxon>Olivibacter</taxon>
    </lineage>
</organism>
<dbReference type="InterPro" id="IPR009993">
    <property type="entry name" value="WecF"/>
</dbReference>
<keyword evidence="2" id="KW-0997">Cell inner membrane</keyword>
<keyword evidence="5" id="KW-0472">Membrane</keyword>
<dbReference type="GO" id="GO:0009246">
    <property type="term" value="P:enterobacterial common antigen biosynthetic process"/>
    <property type="evidence" value="ECO:0007669"/>
    <property type="project" value="InterPro"/>
</dbReference>
<sequence>MNDMNLHLLHDEKFFDPFAEKLESLGLLDNNVFVIKECGPLKFIRRTDLVFGRLCDTELLGDVSRYKKVFIHSFSFEMYRWVHQHTFQELNWMIWGKELYESELVDFKLYEPYTKRIVRKIRNTRITLALYYRRAENYLMNIDVKKIYNKIDNVLTWIEPEYNYAVKHIKGLNAKHKEFAYTFEHDVKMLIDKFNTEQFYINAASKNLRFIIGNSGASANNHLDALHAIAKINFGEVMMPVSYGDQKYILLLKQEVLSTYGAKHITYADKFLNFGQYLDFFNRYDVFVSNSLRPIGMGNIWMAFLLGKLVFMNPNNLVFSYLKSLGLDVYGLDTINQIATIVKDVDLEMNKKIASNFLATERIDELYAGLFGKSVEALELC</sequence>
<keyword evidence="1" id="KW-1003">Cell membrane</keyword>
<dbReference type="GO" id="GO:0008417">
    <property type="term" value="F:fucosyltransferase activity"/>
    <property type="evidence" value="ECO:0007669"/>
    <property type="project" value="InterPro"/>
</dbReference>
<proteinExistence type="predicted"/>
<dbReference type="OrthoDB" id="1083028at2"/>
<evidence type="ECO:0000256" key="1">
    <source>
        <dbReference type="ARBA" id="ARBA00022475"/>
    </source>
</evidence>
<keyword evidence="3 6" id="KW-0328">Glycosyltransferase</keyword>
<evidence type="ECO:0000313" key="6">
    <source>
        <dbReference type="EMBL" id="SEM50706.1"/>
    </source>
</evidence>
<evidence type="ECO:0000256" key="4">
    <source>
        <dbReference type="ARBA" id="ARBA00022679"/>
    </source>
</evidence>